<evidence type="ECO:0000313" key="2">
    <source>
        <dbReference type="Proteomes" id="UP001595872"/>
    </source>
</evidence>
<protein>
    <submittedName>
        <fullName evidence="1">Uncharacterized protein</fullName>
    </submittedName>
</protein>
<dbReference type="EMBL" id="JBHSIT010000009">
    <property type="protein sequence ID" value="MFC4911586.1"/>
    <property type="molecule type" value="Genomic_DNA"/>
</dbReference>
<proteinExistence type="predicted"/>
<accession>A0ABV9U8K8</accession>
<keyword evidence="2" id="KW-1185">Reference proteome</keyword>
<name>A0ABV9U8K8_9ACTN</name>
<gene>
    <name evidence="1" type="ORF">ACFPCY_30080</name>
</gene>
<organism evidence="1 2">
    <name type="scientific">Actinomadura gamaensis</name>
    <dbReference type="NCBI Taxonomy" id="1763541"/>
    <lineage>
        <taxon>Bacteria</taxon>
        <taxon>Bacillati</taxon>
        <taxon>Actinomycetota</taxon>
        <taxon>Actinomycetes</taxon>
        <taxon>Streptosporangiales</taxon>
        <taxon>Thermomonosporaceae</taxon>
        <taxon>Actinomadura</taxon>
    </lineage>
</organism>
<sequence length="91" mass="10021">MNDDPWMKGLELDFEEGSAFYEALKADGAAVAEAKGYGSALALAVLWVLQTRGLKASGLIYEILFGCPEPKRIERWLVNALTVERAEDLFA</sequence>
<dbReference type="RefSeq" id="WP_378260633.1">
    <property type="nucleotide sequence ID" value="NZ_JBHSIT010000009.1"/>
</dbReference>
<dbReference type="Proteomes" id="UP001595872">
    <property type="component" value="Unassembled WGS sequence"/>
</dbReference>
<evidence type="ECO:0000313" key="1">
    <source>
        <dbReference type="EMBL" id="MFC4911586.1"/>
    </source>
</evidence>
<reference evidence="2" key="1">
    <citation type="journal article" date="2019" name="Int. J. Syst. Evol. Microbiol.">
        <title>The Global Catalogue of Microorganisms (GCM) 10K type strain sequencing project: providing services to taxonomists for standard genome sequencing and annotation.</title>
        <authorList>
            <consortium name="The Broad Institute Genomics Platform"/>
            <consortium name="The Broad Institute Genome Sequencing Center for Infectious Disease"/>
            <person name="Wu L."/>
            <person name="Ma J."/>
        </authorList>
    </citation>
    <scope>NUCLEOTIDE SEQUENCE [LARGE SCALE GENOMIC DNA]</scope>
    <source>
        <strain evidence="2">KLKA75</strain>
    </source>
</reference>
<comment type="caution">
    <text evidence="1">The sequence shown here is derived from an EMBL/GenBank/DDBJ whole genome shotgun (WGS) entry which is preliminary data.</text>
</comment>